<sequence>MQLLAQRQARAAAHRRSSHIKCVTNSIRLGATGRGPARLVAGSRRPSVRVQAEATAVAVPASSPLSIGTIALRKAVAQAAYKGSNVFVTGGQGQLSIRIIRELLAAGFKVTAGVTDLDAATAAFAFFKRYELIDKTAAANLKLVPLSSLEGDEAAVKALPKRAKVIVVDGDVEGKGKTGAKEVQFALALAEAISASQVVLVSTQPGVPAAGGSGLFGGLFGGGPKPSTAAAASKPLDKLGRLEQQVADSGRPYAIVRAFGTDRTDDGAEPGSYLQIGTLGTVPTSAVASKAQIALVISEVLKAAGPTNGLVFEVSATPDEQLSAADAIGEIIAAAEGAAAEAAASAAEEAAKSAGPAVGLFGLGTMSVLRKATATAAPAEEVAPEPETPAEEPPKKAVGTGFFGFGAKKAVAVEQPAAKEEAPALGTLSARRAAAKLGKAVVQEVVVEEEEAPKKTGTGFFGFGSGKVAAKKVAAKEEPKEEEEVPEPPKKVGSGFFGFGTAKVAVKKEEPKEEEEVVPEPPKKVGSGFFGFGTAKVAVKKEQPKEEEEEVPEPPKKVGSGFFGFGTARVAVKKPAEEEEEAPAPKRPVRASSRNAPPPPPPAPSPKRSAPSTGTAIRSRAAPPPPEPAPPKRSPSARRVPEPAPEPPKRSASVRGRTPEPEPPKRAASAPPAPTRGTSSVSSRSSPAPASASSSRSAAPSGTSRTSTGTGTSRISTPPPSSTSTSSRSSSASRGSRAAPAPEPAPTYVPGTRGARLAAQKAQQQQEQQRRK</sequence>
<feature type="compositionally biased region" description="Low complexity" evidence="1">
    <location>
        <begin position="753"/>
        <end position="772"/>
    </location>
</feature>
<dbReference type="PANTHER" id="PTHR47711:SF2">
    <property type="entry name" value="PROTEIN PLASTID TRANSCRIPTIONALLY ACTIVE 16, CHLOROPLASTIC"/>
    <property type="match status" value="1"/>
</dbReference>
<evidence type="ECO:0000256" key="1">
    <source>
        <dbReference type="SAM" id="MobiDB-lite"/>
    </source>
</evidence>
<dbReference type="PANTHER" id="PTHR47711">
    <property type="entry name" value="PROTEIN PLASTID TRANSCRIPTIONALLY ACTIVE 16, CHLOROPLASTIC"/>
    <property type="match status" value="1"/>
</dbReference>
<dbReference type="Gene3D" id="3.40.50.720">
    <property type="entry name" value="NAD(P)-binding Rossmann-like Domain"/>
    <property type="match status" value="1"/>
</dbReference>
<evidence type="ECO:0008006" key="4">
    <source>
        <dbReference type="Google" id="ProtNLM"/>
    </source>
</evidence>
<dbReference type="EMBL" id="BNCO01000014">
    <property type="protein sequence ID" value="GIL53182.1"/>
    <property type="molecule type" value="Genomic_DNA"/>
</dbReference>
<gene>
    <name evidence="2" type="ORF">Vafri_8864</name>
</gene>
<dbReference type="InterPro" id="IPR036291">
    <property type="entry name" value="NAD(P)-bd_dom_sf"/>
</dbReference>
<organism evidence="2 3">
    <name type="scientific">Volvox africanus</name>
    <dbReference type="NCBI Taxonomy" id="51714"/>
    <lineage>
        <taxon>Eukaryota</taxon>
        <taxon>Viridiplantae</taxon>
        <taxon>Chlorophyta</taxon>
        <taxon>core chlorophytes</taxon>
        <taxon>Chlorophyceae</taxon>
        <taxon>CS clade</taxon>
        <taxon>Chlamydomonadales</taxon>
        <taxon>Volvocaceae</taxon>
        <taxon>Volvox</taxon>
    </lineage>
</organism>
<evidence type="ECO:0000313" key="3">
    <source>
        <dbReference type="Proteomes" id="UP000747399"/>
    </source>
</evidence>
<dbReference type="AlphaFoldDB" id="A0A8J4EZE5"/>
<keyword evidence="3" id="KW-1185">Reference proteome</keyword>
<feature type="compositionally biased region" description="Low complexity" evidence="1">
    <location>
        <begin position="606"/>
        <end position="621"/>
    </location>
</feature>
<accession>A0A8J4EZE5</accession>
<comment type="caution">
    <text evidence="2">The sequence shown here is derived from an EMBL/GenBank/DDBJ whole genome shotgun (WGS) entry which is preliminary data.</text>
</comment>
<proteinExistence type="predicted"/>
<feature type="region of interest" description="Disordered" evidence="1">
    <location>
        <begin position="472"/>
        <end position="772"/>
    </location>
</feature>
<evidence type="ECO:0000313" key="2">
    <source>
        <dbReference type="EMBL" id="GIL53182.1"/>
    </source>
</evidence>
<protein>
    <recommendedName>
        <fullName evidence="4">NAD(P)-binding domain-containing protein</fullName>
    </recommendedName>
</protein>
<feature type="compositionally biased region" description="Pro residues" evidence="1">
    <location>
        <begin position="622"/>
        <end position="633"/>
    </location>
</feature>
<feature type="compositionally biased region" description="Pro residues" evidence="1">
    <location>
        <begin position="596"/>
        <end position="605"/>
    </location>
</feature>
<feature type="compositionally biased region" description="Low complexity" evidence="1">
    <location>
        <begin position="666"/>
        <end position="740"/>
    </location>
</feature>
<name>A0A8J4EZE5_9CHLO</name>
<reference evidence="2" key="1">
    <citation type="journal article" date="2021" name="Proc. Natl. Acad. Sci. U.S.A.">
        <title>Three genomes in the algal genus Volvox reveal the fate of a haploid sex-determining region after a transition to homothallism.</title>
        <authorList>
            <person name="Yamamoto K."/>
            <person name="Hamaji T."/>
            <person name="Kawai-Toyooka H."/>
            <person name="Matsuzaki R."/>
            <person name="Takahashi F."/>
            <person name="Nishimura Y."/>
            <person name="Kawachi M."/>
            <person name="Noguchi H."/>
            <person name="Minakuchi Y."/>
            <person name="Umen J.G."/>
            <person name="Toyoda A."/>
            <person name="Nozaki H."/>
        </authorList>
    </citation>
    <scope>NUCLEOTIDE SEQUENCE</scope>
    <source>
        <strain evidence="2">NIES-3780</strain>
    </source>
</reference>
<dbReference type="SUPFAM" id="SSF51735">
    <property type="entry name" value="NAD(P)-binding Rossmann-fold domains"/>
    <property type="match status" value="1"/>
</dbReference>
<dbReference type="Proteomes" id="UP000747399">
    <property type="component" value="Unassembled WGS sequence"/>
</dbReference>